<organism evidence="1">
    <name type="scientific">Micromonospora carbonacea</name>
    <dbReference type="NCBI Taxonomy" id="47853"/>
    <lineage>
        <taxon>Bacteria</taxon>
        <taxon>Bacillati</taxon>
        <taxon>Actinomycetota</taxon>
        <taxon>Actinomycetes</taxon>
        <taxon>Micromonosporales</taxon>
        <taxon>Micromonosporaceae</taxon>
        <taxon>Micromonospora</taxon>
    </lineage>
</organism>
<proteinExistence type="predicted"/>
<accession>A0A7D6CH69</accession>
<gene>
    <name evidence="1" type="ORF">HZU44_14405</name>
</gene>
<dbReference type="Gene3D" id="1.50.10.100">
    <property type="entry name" value="Chondroitin AC/alginate lyase"/>
    <property type="match status" value="1"/>
</dbReference>
<sequence length="626" mass="68316">MARRWELLGADVRAAALARGREAIGLAPPGDRRAWSHVDEVTARAIIERAEANRRSPWPQLRLSDYARYWRDGNRTAYEEPAGELRRRTSVAVLAAVLGGQPYLDEAADGLLALCEQTTWCWAAHESFAAERGQVLPDPDRPYLDLGAAETVAVLAWADLLLAPALDARVPGLRDRMRREARRRVVEPFLGSREWHWLGLDGHLHNWNPWIHGHLLATALFLVDDAPVRARVVDLVVDGLDRYLTALPADGGCDEGYAYWWNGPARLAEALDLLDRATDGLLDPWHWAPLPELARYPHRMALGDGWYVNVGDGPARPDVEQAWHVLHRWGRATGDQQVVAHAASHRVPGTPAVTADAGLGRAVLGLADVSWAAQSPAAAPLPATSWLPEVEVLVSREHPGSTRGLCVAVKGGHNDENHNHNDVGSYLVALDGVPVLVDLGQPTYTAVSFTARRYEQWVTQSQWHNLPVVNGHGQSPGPGFRATAMTVDLGADGDTARLDLAGTYAPDAGCRSWQRQVRLDRRTGTVAVTDAWQVDHPTDVRLHHVIAGDPLAHQAGELTIRSLGGRVLTLAWDPHAGAGRLERHVVDDPLLCGVWGEAVHRLILVPPAATAGSFTLTASGGQHDRR</sequence>
<dbReference type="InterPro" id="IPR008929">
    <property type="entry name" value="Chondroitin_lyas"/>
</dbReference>
<evidence type="ECO:0000313" key="1">
    <source>
        <dbReference type="EMBL" id="QLK01421.1"/>
    </source>
</evidence>
<dbReference type="EMBL" id="CP058905">
    <property type="protein sequence ID" value="QLK01421.1"/>
    <property type="molecule type" value="Genomic_DNA"/>
</dbReference>
<name>A0A7D6CH69_9ACTN</name>
<dbReference type="SUPFAM" id="SSF48230">
    <property type="entry name" value="Chondroitin AC/alginate lyase"/>
    <property type="match status" value="1"/>
</dbReference>
<dbReference type="Gene3D" id="2.70.98.70">
    <property type="match status" value="1"/>
</dbReference>
<protein>
    <submittedName>
        <fullName evidence="1">Heparinase II/III family protein</fullName>
    </submittedName>
</protein>
<dbReference type="AlphaFoldDB" id="A0A7D6CH69"/>
<reference evidence="1" key="1">
    <citation type="submission" date="2020-08" db="EMBL/GenBank/DDBJ databases">
        <title>A bifunctional nitrone conjugated secondary metabolite targeting the ribosome.</title>
        <authorList>
            <person name="Limbrick E.M."/>
            <person name="Graf M."/>
            <person name="Derewacz D.K."/>
            <person name="Nguyen F."/>
            <person name="Spraggins J.M."/>
            <person name="Wieland M."/>
            <person name="Ynigez-Gutierrez A.E."/>
            <person name="Reisman B.J."/>
            <person name="Zinshteyn B."/>
            <person name="McCulloch K."/>
            <person name="Iverson T.M."/>
            <person name="Green R."/>
            <person name="Wilson D.N."/>
            <person name="Bachmann B.O."/>
        </authorList>
    </citation>
    <scope>NUCLEOTIDE SEQUENCE</scope>
    <source>
        <strain evidence="1">Africana</strain>
    </source>
</reference>